<dbReference type="Proteomes" id="UP000887566">
    <property type="component" value="Unplaced"/>
</dbReference>
<dbReference type="WBParaSite" id="PSAMB.scaffold1679size28766.g14392.t1">
    <property type="protein sequence ID" value="PSAMB.scaffold1679size28766.g14392.t1"/>
    <property type="gene ID" value="PSAMB.scaffold1679size28766.g14392"/>
</dbReference>
<evidence type="ECO:0000313" key="4">
    <source>
        <dbReference type="WBParaSite" id="PSAMB.scaffold1679size28766.g14392.t1"/>
    </source>
</evidence>
<protein>
    <submittedName>
        <fullName evidence="4">UPAR/Ly6 domain-containing protein</fullName>
    </submittedName>
</protein>
<keyword evidence="1" id="KW-0472">Membrane</keyword>
<accession>A0A914V927</accession>
<keyword evidence="1" id="KW-1133">Transmembrane helix</keyword>
<evidence type="ECO:0000313" key="3">
    <source>
        <dbReference type="Proteomes" id="UP000887566"/>
    </source>
</evidence>
<name>A0A914V927_9BILA</name>
<keyword evidence="2" id="KW-0732">Signal</keyword>
<dbReference type="AlphaFoldDB" id="A0A914V927"/>
<evidence type="ECO:0000256" key="1">
    <source>
        <dbReference type="SAM" id="Phobius"/>
    </source>
</evidence>
<feature type="signal peptide" evidence="2">
    <location>
        <begin position="1"/>
        <end position="26"/>
    </location>
</feature>
<feature type="chain" id="PRO_5036674489" evidence="2">
    <location>
        <begin position="27"/>
        <end position="151"/>
    </location>
</feature>
<keyword evidence="1" id="KW-0812">Transmembrane</keyword>
<sequence length="151" mass="16750">MSKSVICCSILFLCCLSSFAVLPSDAKCYRYYAKYLDDKLNITVRSQQECHGEYCWRAHVSFPDGQLENDIVEGGCIDNCDILGENHCTYGDDIPDVKVRDSQVFGRISYSKPKAACCCKGDLCNSANEMKSTGLLALVVIALLGRFLLDH</sequence>
<keyword evidence="3" id="KW-1185">Reference proteome</keyword>
<organism evidence="3 4">
    <name type="scientific">Plectus sambesii</name>
    <dbReference type="NCBI Taxonomy" id="2011161"/>
    <lineage>
        <taxon>Eukaryota</taxon>
        <taxon>Metazoa</taxon>
        <taxon>Ecdysozoa</taxon>
        <taxon>Nematoda</taxon>
        <taxon>Chromadorea</taxon>
        <taxon>Plectida</taxon>
        <taxon>Plectina</taxon>
        <taxon>Plectoidea</taxon>
        <taxon>Plectidae</taxon>
        <taxon>Plectus</taxon>
    </lineage>
</organism>
<reference evidence="4" key="1">
    <citation type="submission" date="2022-11" db="UniProtKB">
        <authorList>
            <consortium name="WormBaseParasite"/>
        </authorList>
    </citation>
    <scope>IDENTIFICATION</scope>
</reference>
<proteinExistence type="predicted"/>
<feature type="transmembrane region" description="Helical" evidence="1">
    <location>
        <begin position="132"/>
        <end position="149"/>
    </location>
</feature>
<evidence type="ECO:0000256" key="2">
    <source>
        <dbReference type="SAM" id="SignalP"/>
    </source>
</evidence>